<dbReference type="RefSeq" id="WP_301191425.1">
    <property type="nucleotide sequence ID" value="NZ_JAPDPJ010000038.1"/>
</dbReference>
<keyword evidence="2 4" id="KW-0378">Hydrolase</keyword>
<evidence type="ECO:0000256" key="4">
    <source>
        <dbReference type="RuleBase" id="RU361169"/>
    </source>
</evidence>
<evidence type="ECO:0000256" key="1">
    <source>
        <dbReference type="ARBA" id="ARBA00008834"/>
    </source>
</evidence>
<name>A0AAE3SG19_9BACT</name>
<dbReference type="Pfam" id="PF00295">
    <property type="entry name" value="Glyco_hydro_28"/>
    <property type="match status" value="1"/>
</dbReference>
<comment type="caution">
    <text evidence="6">The sequence shown here is derived from an EMBL/GenBank/DDBJ whole genome shotgun (WGS) entry which is preliminary data.</text>
</comment>
<dbReference type="SUPFAM" id="SSF51126">
    <property type="entry name" value="Pectin lyase-like"/>
    <property type="match status" value="1"/>
</dbReference>
<feature type="signal peptide" evidence="5">
    <location>
        <begin position="1"/>
        <end position="20"/>
    </location>
</feature>
<dbReference type="GO" id="GO:0005975">
    <property type="term" value="P:carbohydrate metabolic process"/>
    <property type="evidence" value="ECO:0007669"/>
    <property type="project" value="InterPro"/>
</dbReference>
<organism evidence="6 7">
    <name type="scientific">Plebeiibacterium sediminum</name>
    <dbReference type="NCBI Taxonomy" id="2992112"/>
    <lineage>
        <taxon>Bacteria</taxon>
        <taxon>Pseudomonadati</taxon>
        <taxon>Bacteroidota</taxon>
        <taxon>Bacteroidia</taxon>
        <taxon>Marinilabiliales</taxon>
        <taxon>Marinilabiliaceae</taxon>
        <taxon>Plebeiibacterium</taxon>
    </lineage>
</organism>
<feature type="chain" id="PRO_5042269199" evidence="5">
    <location>
        <begin position="21"/>
        <end position="511"/>
    </location>
</feature>
<evidence type="ECO:0000313" key="7">
    <source>
        <dbReference type="Proteomes" id="UP001209229"/>
    </source>
</evidence>
<dbReference type="InterPro" id="IPR051801">
    <property type="entry name" value="GH28_Enzymes"/>
</dbReference>
<dbReference type="PROSITE" id="PS51257">
    <property type="entry name" value="PROKAR_LIPOPROTEIN"/>
    <property type="match status" value="1"/>
</dbReference>
<keyword evidence="5" id="KW-0732">Signal</keyword>
<keyword evidence="3 4" id="KW-0326">Glycosidase</keyword>
<dbReference type="PANTHER" id="PTHR31339">
    <property type="entry name" value="PECTIN LYASE-RELATED"/>
    <property type="match status" value="1"/>
</dbReference>
<dbReference type="SMART" id="SM00710">
    <property type="entry name" value="PbH1"/>
    <property type="match status" value="5"/>
</dbReference>
<dbReference type="GO" id="GO:0004650">
    <property type="term" value="F:polygalacturonase activity"/>
    <property type="evidence" value="ECO:0007669"/>
    <property type="project" value="InterPro"/>
</dbReference>
<reference evidence="6" key="1">
    <citation type="submission" date="2022-10" db="EMBL/GenBank/DDBJ databases">
        <authorList>
            <person name="Yu W.X."/>
        </authorList>
    </citation>
    <scope>NUCLEOTIDE SEQUENCE</scope>
    <source>
        <strain evidence="6">AAT</strain>
    </source>
</reference>
<sequence>MKRIIISTLFLLLIVTSCKHQTQNIITEVTPWGKQIFYVPTFNQQQYNITAFGATTDSTINNQQAIQTAIDKCNKEGGGTVIIPEGVWRTAYLELKSNVNLNLAKGSVLSFIDSIPLYAVPTFTRWEGLECMNYHPFIYSKDQENVAITGEGIVKGNAQVWWDLAKTTQLESLKKLYDLVEAGIEPVKRNCLDFDPTSYLRPSLIQFVNCKKVLVEGIELQSGPMWTTHFIYCESVIARNLSVITVGRNNDGIIPDACNGVLIDNCYFSTGDDCIVIKSGLNEDGWRVGKACENLVIKNCKTKHGHGGVVIGSEMSGGVRNLYAHDCDFSETERGLRIKSMKGRGGVIENLWFENIRMDNIKREAIQINMHYGSSSIQPRTDSLPTFRNIHYKNIFSNNSQYAVRVKGIDNQFVDQIFFENLKMNSKRGIVLENTQNATFKNVKSETVKEYPVSLINVNNIDFKTIKLISENDTMLNVNKDVKNVTFDIVNNADFKVLNNNPSTNPEISIQ</sequence>
<comment type="similarity">
    <text evidence="1 4">Belongs to the glycosyl hydrolase 28 family.</text>
</comment>
<dbReference type="InterPro" id="IPR006626">
    <property type="entry name" value="PbH1"/>
</dbReference>
<dbReference type="InterPro" id="IPR000743">
    <property type="entry name" value="Glyco_hydro_28"/>
</dbReference>
<evidence type="ECO:0000256" key="2">
    <source>
        <dbReference type="ARBA" id="ARBA00022801"/>
    </source>
</evidence>
<gene>
    <name evidence="6" type="ORF">OM075_15405</name>
</gene>
<protein>
    <submittedName>
        <fullName evidence="6">Glycoside hydrolase family 28 protein</fullName>
    </submittedName>
</protein>
<dbReference type="InterPro" id="IPR012334">
    <property type="entry name" value="Pectin_lyas_fold"/>
</dbReference>
<dbReference type="AlphaFoldDB" id="A0AAE3SG19"/>
<dbReference type="EMBL" id="JAPDPJ010000038">
    <property type="protein sequence ID" value="MCW3787861.1"/>
    <property type="molecule type" value="Genomic_DNA"/>
</dbReference>
<proteinExistence type="inferred from homology"/>
<evidence type="ECO:0000313" key="6">
    <source>
        <dbReference type="EMBL" id="MCW3787861.1"/>
    </source>
</evidence>
<dbReference type="InterPro" id="IPR011050">
    <property type="entry name" value="Pectin_lyase_fold/virulence"/>
</dbReference>
<evidence type="ECO:0000256" key="5">
    <source>
        <dbReference type="SAM" id="SignalP"/>
    </source>
</evidence>
<keyword evidence="7" id="KW-1185">Reference proteome</keyword>
<dbReference type="Gene3D" id="2.160.20.10">
    <property type="entry name" value="Single-stranded right-handed beta-helix, Pectin lyase-like"/>
    <property type="match status" value="1"/>
</dbReference>
<accession>A0AAE3SG19</accession>
<dbReference type="Proteomes" id="UP001209229">
    <property type="component" value="Unassembled WGS sequence"/>
</dbReference>
<evidence type="ECO:0000256" key="3">
    <source>
        <dbReference type="ARBA" id="ARBA00023295"/>
    </source>
</evidence>
<dbReference type="PANTHER" id="PTHR31339:SF9">
    <property type="entry name" value="PLASMIN AND FIBRONECTIN-BINDING PROTEIN A"/>
    <property type="match status" value="1"/>
</dbReference>